<reference evidence="1" key="1">
    <citation type="submission" date="2022-01" db="EMBL/GenBank/DDBJ databases">
        <authorList>
            <person name="Jo J.-H."/>
            <person name="Im W.-T."/>
        </authorList>
    </citation>
    <scope>NUCLEOTIDE SEQUENCE</scope>
    <source>
        <strain evidence="1">I2-34</strain>
    </source>
</reference>
<organism evidence="1 2">
    <name type="scientific">Arthrobacter hankyongi</name>
    <dbReference type="NCBI Taxonomy" id="2904801"/>
    <lineage>
        <taxon>Bacteria</taxon>
        <taxon>Bacillati</taxon>
        <taxon>Actinomycetota</taxon>
        <taxon>Actinomycetes</taxon>
        <taxon>Micrococcales</taxon>
        <taxon>Micrococcaceae</taxon>
        <taxon>Arthrobacter</taxon>
    </lineage>
</organism>
<gene>
    <name evidence="1" type="ORF">LVY72_19715</name>
</gene>
<dbReference type="Proteomes" id="UP001165368">
    <property type="component" value="Unassembled WGS sequence"/>
</dbReference>
<accession>A0ABS9LCC9</accession>
<sequence>MTPSERSISIKVDDRASMDHRLNEAHERMMEHALKHRFRGIVVTRHTHGHFTMRLSESVPFGQTEEQNCQNCRILPG</sequence>
<proteinExistence type="predicted"/>
<name>A0ABS9LCC9_9MICC</name>
<evidence type="ECO:0000313" key="2">
    <source>
        <dbReference type="Proteomes" id="UP001165368"/>
    </source>
</evidence>
<evidence type="ECO:0000313" key="1">
    <source>
        <dbReference type="EMBL" id="MCG2624119.1"/>
    </source>
</evidence>
<protein>
    <submittedName>
        <fullName evidence="1">Uncharacterized protein</fullName>
    </submittedName>
</protein>
<dbReference type="RefSeq" id="WP_237825614.1">
    <property type="nucleotide sequence ID" value="NZ_JAKLTQ010000020.1"/>
</dbReference>
<keyword evidence="2" id="KW-1185">Reference proteome</keyword>
<comment type="caution">
    <text evidence="1">The sequence shown here is derived from an EMBL/GenBank/DDBJ whole genome shotgun (WGS) entry which is preliminary data.</text>
</comment>
<dbReference type="EMBL" id="JAKLTQ010000020">
    <property type="protein sequence ID" value="MCG2624119.1"/>
    <property type="molecule type" value="Genomic_DNA"/>
</dbReference>